<dbReference type="GeneID" id="107267253"/>
<dbReference type="RefSeq" id="XP_015594198.1">
    <property type="nucleotide sequence ID" value="XM_015738712.2"/>
</dbReference>
<evidence type="ECO:0000256" key="1">
    <source>
        <dbReference type="SAM" id="MobiDB-lite"/>
    </source>
</evidence>
<accession>A0AAJ7RG21</accession>
<feature type="region of interest" description="Disordered" evidence="1">
    <location>
        <begin position="52"/>
        <end position="79"/>
    </location>
</feature>
<proteinExistence type="predicted"/>
<reference evidence="3 4" key="1">
    <citation type="submission" date="2025-04" db="UniProtKB">
        <authorList>
            <consortium name="RefSeq"/>
        </authorList>
    </citation>
    <scope>IDENTIFICATION</scope>
</reference>
<evidence type="ECO:0000313" key="2">
    <source>
        <dbReference type="Proteomes" id="UP000694920"/>
    </source>
</evidence>
<feature type="compositionally biased region" description="Low complexity" evidence="1">
    <location>
        <begin position="60"/>
        <end position="70"/>
    </location>
</feature>
<gene>
    <name evidence="3 4" type="primary">LOC107267253</name>
</gene>
<evidence type="ECO:0000313" key="4">
    <source>
        <dbReference type="RefSeq" id="XP_024940241.1"/>
    </source>
</evidence>
<dbReference type="KEGG" id="ccin:107267253"/>
<protein>
    <submittedName>
        <fullName evidence="3 4">Uncharacterized protein LOC107267253 isoform X1</fullName>
    </submittedName>
</protein>
<dbReference type="Proteomes" id="UP000694920">
    <property type="component" value="Unplaced"/>
</dbReference>
<name>A0AAJ7RG21_CEPCN</name>
<organism evidence="2 4">
    <name type="scientific">Cephus cinctus</name>
    <name type="common">Wheat stem sawfly</name>
    <dbReference type="NCBI Taxonomy" id="211228"/>
    <lineage>
        <taxon>Eukaryota</taxon>
        <taxon>Metazoa</taxon>
        <taxon>Ecdysozoa</taxon>
        <taxon>Arthropoda</taxon>
        <taxon>Hexapoda</taxon>
        <taxon>Insecta</taxon>
        <taxon>Pterygota</taxon>
        <taxon>Neoptera</taxon>
        <taxon>Endopterygota</taxon>
        <taxon>Hymenoptera</taxon>
        <taxon>Cephoidea</taxon>
        <taxon>Cephidae</taxon>
        <taxon>Cephus</taxon>
    </lineage>
</organism>
<dbReference type="RefSeq" id="XP_024940241.1">
    <property type="nucleotide sequence ID" value="XM_025084473.1"/>
</dbReference>
<keyword evidence="2" id="KW-1185">Reference proteome</keyword>
<evidence type="ECO:0000313" key="3">
    <source>
        <dbReference type="RefSeq" id="XP_015594198.1"/>
    </source>
</evidence>
<dbReference type="AlphaFoldDB" id="A0AAJ7RG21"/>
<sequence length="177" mass="20504">MLVYADVNPDSQDEKMDYDNIEILDDDLLLEEAVERGTYYSSDFEGLNDSAKKMIDDDQNNNSSNYSNNSTEGREPLENTEEIISYDRRMEPINQKDVGVCRNVRRNVCSDQCKPHKLNEIIELLNASDYKVGKANVIDFSRLESFPLQLIKAVEDFEKKLKEDESLLELYVNIKFN</sequence>